<evidence type="ECO:0008006" key="3">
    <source>
        <dbReference type="Google" id="ProtNLM"/>
    </source>
</evidence>
<name>A0ABR4IZG1_9EURO</name>
<dbReference type="InterPro" id="IPR032675">
    <property type="entry name" value="LRR_dom_sf"/>
</dbReference>
<gene>
    <name evidence="1" type="ORF">BJY01DRAFT_225368</name>
</gene>
<reference evidence="1 2" key="1">
    <citation type="submission" date="2024-07" db="EMBL/GenBank/DDBJ databases">
        <title>Section-level genome sequencing and comparative genomics of Aspergillus sections Usti and Cavernicolus.</title>
        <authorList>
            <consortium name="Lawrence Berkeley National Laboratory"/>
            <person name="Nybo J.L."/>
            <person name="Vesth T.C."/>
            <person name="Theobald S."/>
            <person name="Frisvad J.C."/>
            <person name="Larsen T.O."/>
            <person name="Kjaerboelling I."/>
            <person name="Rothschild-Mancinelli K."/>
            <person name="Lyhne E.K."/>
            <person name="Kogle M.E."/>
            <person name="Barry K."/>
            <person name="Clum A."/>
            <person name="Na H."/>
            <person name="Ledsgaard L."/>
            <person name="Lin J."/>
            <person name="Lipzen A."/>
            <person name="Kuo A."/>
            <person name="Riley R."/>
            <person name="Mondo S."/>
            <person name="Labutti K."/>
            <person name="Haridas S."/>
            <person name="Pangalinan J."/>
            <person name="Salamov A.A."/>
            <person name="Simmons B.A."/>
            <person name="Magnuson J.K."/>
            <person name="Chen J."/>
            <person name="Drula E."/>
            <person name="Henrissat B."/>
            <person name="Wiebenga A."/>
            <person name="Lubbers R.J."/>
            <person name="Gomes A.C."/>
            <person name="Makela M.R."/>
            <person name="Stajich J."/>
            <person name="Grigoriev I.V."/>
            <person name="Mortensen U.H."/>
            <person name="De Vries R.P."/>
            <person name="Baker S.E."/>
            <person name="Andersen M.R."/>
        </authorList>
    </citation>
    <scope>NUCLEOTIDE SEQUENCE [LARGE SCALE GENOMIC DNA]</scope>
    <source>
        <strain evidence="1 2">CBS 123904</strain>
    </source>
</reference>
<dbReference type="Gene3D" id="3.80.10.10">
    <property type="entry name" value="Ribonuclease Inhibitor"/>
    <property type="match status" value="1"/>
</dbReference>
<keyword evidence="2" id="KW-1185">Reference proteome</keyword>
<comment type="caution">
    <text evidence="1">The sequence shown here is derived from an EMBL/GenBank/DDBJ whole genome shotgun (WGS) entry which is preliminary data.</text>
</comment>
<dbReference type="EMBL" id="JBFXLU010000247">
    <property type="protein sequence ID" value="KAL2833155.1"/>
    <property type="molecule type" value="Genomic_DNA"/>
</dbReference>
<proteinExistence type="predicted"/>
<organism evidence="1 2">
    <name type="scientific">Aspergillus pseudoustus</name>
    <dbReference type="NCBI Taxonomy" id="1810923"/>
    <lineage>
        <taxon>Eukaryota</taxon>
        <taxon>Fungi</taxon>
        <taxon>Dikarya</taxon>
        <taxon>Ascomycota</taxon>
        <taxon>Pezizomycotina</taxon>
        <taxon>Eurotiomycetes</taxon>
        <taxon>Eurotiomycetidae</taxon>
        <taxon>Eurotiales</taxon>
        <taxon>Aspergillaceae</taxon>
        <taxon>Aspergillus</taxon>
        <taxon>Aspergillus subgen. Nidulantes</taxon>
    </lineage>
</organism>
<dbReference type="Proteomes" id="UP001610446">
    <property type="component" value="Unassembled WGS sequence"/>
</dbReference>
<accession>A0ABR4IZG1</accession>
<evidence type="ECO:0000313" key="1">
    <source>
        <dbReference type="EMBL" id="KAL2833155.1"/>
    </source>
</evidence>
<protein>
    <recommendedName>
        <fullName evidence="3">F-box domain-containing protein</fullName>
    </recommendedName>
</protein>
<evidence type="ECO:0000313" key="2">
    <source>
        <dbReference type="Proteomes" id="UP001610446"/>
    </source>
</evidence>
<sequence length="360" mass="40392">MDSIMSPTKPVLPPEVILIIIEDLIPSEAVILPPIDPVTRTLHSLTLASRITYCFANPLLLKHCFHISSTAQVERLLKCSVPSTPQGTTDINHPESRSQISSLYLDPTIDPSHTAYSAATQIATLFSTHCGNLRRLVLDTTWTSFYNCEDSAQTLTEAFRSLPAIEEFVSIQETRSLRRRGKEHIPRELWAHWPRLRRLALYGAFLGQIFIAAIQECPRLTHLVLGSPMGSLYPLPDNVAQGISWEKLGLQSVTVVSPGQPGFWSASRATSEVARLGWKRNPLGRLAATFDEDYPVALANANADANVHEREQRRHFGHVALRWVPVFEGVNVDPTIAWMRERALDGTLWERHGELYRPKL</sequence>
<dbReference type="SUPFAM" id="SSF52047">
    <property type="entry name" value="RNI-like"/>
    <property type="match status" value="1"/>
</dbReference>